<name>A0A1E4TSC7_PACTA</name>
<gene>
    <name evidence="1" type="ORF">PACTADRAFT_50521</name>
</gene>
<reference evidence="2" key="1">
    <citation type="submission" date="2016-05" db="EMBL/GenBank/DDBJ databases">
        <title>Comparative genomics of biotechnologically important yeasts.</title>
        <authorList>
            <consortium name="DOE Joint Genome Institute"/>
            <person name="Riley R."/>
            <person name="Haridas S."/>
            <person name="Wolfe K.H."/>
            <person name="Lopes M.R."/>
            <person name="Hittinger C.T."/>
            <person name="Goker M."/>
            <person name="Salamov A."/>
            <person name="Wisecaver J."/>
            <person name="Long T.M."/>
            <person name="Aerts A.L."/>
            <person name="Barry K."/>
            <person name="Choi C."/>
            <person name="Clum A."/>
            <person name="Coughlan A.Y."/>
            <person name="Deshpande S."/>
            <person name="Douglass A.P."/>
            <person name="Hanson S.J."/>
            <person name="Klenk H.-P."/>
            <person name="Labutti K."/>
            <person name="Lapidus A."/>
            <person name="Lindquist E."/>
            <person name="Lipzen A."/>
            <person name="Meier-Kolthoff J.P."/>
            <person name="Ohm R.A."/>
            <person name="Otillar R.P."/>
            <person name="Pangilinan J."/>
            <person name="Peng Y."/>
            <person name="Rokas A."/>
            <person name="Rosa C.A."/>
            <person name="Scheuner C."/>
            <person name="Sibirny A.A."/>
            <person name="Slot J.C."/>
            <person name="Stielow J.B."/>
            <person name="Sun H."/>
            <person name="Kurtzman C.P."/>
            <person name="Blackwell M."/>
            <person name="Grigoriev I.V."/>
            <person name="Jeffries T.W."/>
        </authorList>
    </citation>
    <scope>NUCLEOTIDE SEQUENCE [LARGE SCALE GENOMIC DNA]</scope>
    <source>
        <strain evidence="2">NRRL Y-2460</strain>
    </source>
</reference>
<sequence>MELIENGSTSLVVEVSAAKSNLKNESDDQQNQQNIEKFIYSLNFDNKKAIYTEYLNFLNTESNSKRQCVQSKSEITIIGDSITVFIEIFNDYIDKFSSTTIPCSCLLEAIFINRKLQSLRRKQVDLCEIQDVFNLAIEVLEKFTPLLKYRALDTFLIPGIVTACESINNKVGLLAASNSNSNSNSNTKDSESLLRTLDTLNRETLNTCLSNSLAFQYFCGKLNYKNSLCNNSIVNNSIVNNSIGSIVPANGVGCLCFAGADGADGARCFEKFLINSGEFIKFLKHRKWERKINERRIF</sequence>
<evidence type="ECO:0000313" key="1">
    <source>
        <dbReference type="EMBL" id="ODV94661.1"/>
    </source>
</evidence>
<dbReference type="Proteomes" id="UP000094236">
    <property type="component" value="Unassembled WGS sequence"/>
</dbReference>
<evidence type="ECO:0000313" key="2">
    <source>
        <dbReference type="Proteomes" id="UP000094236"/>
    </source>
</evidence>
<keyword evidence="2" id="KW-1185">Reference proteome</keyword>
<proteinExistence type="predicted"/>
<protein>
    <submittedName>
        <fullName evidence="1">Uncharacterized protein</fullName>
    </submittedName>
</protein>
<dbReference type="EMBL" id="KV454015">
    <property type="protein sequence ID" value="ODV94661.1"/>
    <property type="molecule type" value="Genomic_DNA"/>
</dbReference>
<dbReference type="AlphaFoldDB" id="A0A1E4TSC7"/>
<organism evidence="1 2">
    <name type="scientific">Pachysolen tannophilus NRRL Y-2460</name>
    <dbReference type="NCBI Taxonomy" id="669874"/>
    <lineage>
        <taxon>Eukaryota</taxon>
        <taxon>Fungi</taxon>
        <taxon>Dikarya</taxon>
        <taxon>Ascomycota</taxon>
        <taxon>Saccharomycotina</taxon>
        <taxon>Pichiomycetes</taxon>
        <taxon>Pachysolenaceae</taxon>
        <taxon>Pachysolen</taxon>
    </lineage>
</organism>
<accession>A0A1E4TSC7</accession>